<protein>
    <recommendedName>
        <fullName evidence="3">BrnA antitoxin family protein</fullName>
    </recommendedName>
</protein>
<keyword evidence="2" id="KW-1185">Reference proteome</keyword>
<evidence type="ECO:0000313" key="2">
    <source>
        <dbReference type="Proteomes" id="UP000748752"/>
    </source>
</evidence>
<comment type="caution">
    <text evidence="1">The sequence shown here is derived from an EMBL/GenBank/DDBJ whole genome shotgun (WGS) entry which is preliminary data.</text>
</comment>
<dbReference type="RefSeq" id="WP_200237365.1">
    <property type="nucleotide sequence ID" value="NZ_NRRV01000024.1"/>
</dbReference>
<gene>
    <name evidence="1" type="ORF">CKO31_11360</name>
</gene>
<sequence>MKTEYDMSNARRATEIDHLNRLRAGKTRITIMLDDEVLDAFRQRADEQGIGYQTLINLALREHLARRPVDEEALRRILREELHSAA</sequence>
<accession>A0ABS1CHD1</accession>
<reference evidence="1 2" key="1">
    <citation type="journal article" date="2020" name="Microorganisms">
        <title>Osmotic Adaptation and Compatible Solute Biosynthesis of Phototrophic Bacteria as Revealed from Genome Analyses.</title>
        <authorList>
            <person name="Imhoff J.F."/>
            <person name="Rahn T."/>
            <person name="Kunzel S."/>
            <person name="Keller A."/>
            <person name="Neulinger S.C."/>
        </authorList>
    </citation>
    <scope>NUCLEOTIDE SEQUENCE [LARGE SCALE GENOMIC DNA]</scope>
    <source>
        <strain evidence="1 2">DSM 6210</strain>
    </source>
</reference>
<dbReference type="EMBL" id="NRRV01000024">
    <property type="protein sequence ID" value="MBK1631325.1"/>
    <property type="molecule type" value="Genomic_DNA"/>
</dbReference>
<proteinExistence type="predicted"/>
<organism evidence="1 2">
    <name type="scientific">Thiohalocapsa halophila</name>
    <dbReference type="NCBI Taxonomy" id="69359"/>
    <lineage>
        <taxon>Bacteria</taxon>
        <taxon>Pseudomonadati</taxon>
        <taxon>Pseudomonadota</taxon>
        <taxon>Gammaproteobacteria</taxon>
        <taxon>Chromatiales</taxon>
        <taxon>Chromatiaceae</taxon>
        <taxon>Thiohalocapsa</taxon>
    </lineage>
</organism>
<evidence type="ECO:0008006" key="3">
    <source>
        <dbReference type="Google" id="ProtNLM"/>
    </source>
</evidence>
<dbReference type="Proteomes" id="UP000748752">
    <property type="component" value="Unassembled WGS sequence"/>
</dbReference>
<evidence type="ECO:0000313" key="1">
    <source>
        <dbReference type="EMBL" id="MBK1631325.1"/>
    </source>
</evidence>
<name>A0ABS1CHD1_9GAMM</name>
<dbReference type="InterPro" id="IPR025528">
    <property type="entry name" value="BrnA_antitoxin"/>
</dbReference>
<dbReference type="Pfam" id="PF14384">
    <property type="entry name" value="BrnA_antitoxin"/>
    <property type="match status" value="1"/>
</dbReference>